<dbReference type="GeneID" id="59375140"/>
<evidence type="ECO:0000256" key="4">
    <source>
        <dbReference type="SAM" id="SignalP"/>
    </source>
</evidence>
<feature type="domain" description="ABC transporter" evidence="5">
    <location>
        <begin position="464"/>
        <end position="731"/>
    </location>
</feature>
<dbReference type="PROSITE" id="PS00211">
    <property type="entry name" value="ABC_TRANSPORTER_1"/>
    <property type="match status" value="1"/>
</dbReference>
<accession>A0A8H7DU98</accession>
<dbReference type="SUPFAM" id="SSF52540">
    <property type="entry name" value="P-loop containing nucleoside triphosphate hydrolases"/>
    <property type="match status" value="1"/>
</dbReference>
<dbReference type="GO" id="GO:0016887">
    <property type="term" value="F:ATP hydrolysis activity"/>
    <property type="evidence" value="ECO:0007669"/>
    <property type="project" value="InterPro"/>
</dbReference>
<comment type="caution">
    <text evidence="6">The sequence shown here is derived from an EMBL/GenBank/DDBJ whole genome shotgun (WGS) entry which is preliminary data.</text>
</comment>
<dbReference type="InterPro" id="IPR027417">
    <property type="entry name" value="P-loop_NTPase"/>
</dbReference>
<sequence>MRLPLFCLKLWLSLHMSCSDPVCPMSSPPPSEHAPKPGIAPPPKAHSSPDSAEVVFQAWLASRAVPRAKTASYLFPGAQRPFSAENFRLAYRIIQECAYDLFFTLWSLHPIRATIMMAMNMIRSLLPAFRGYSQAMLIDELQSLVVSGHFTWYRIGQMLFVEVLRRVIEGLLDSLAATNESLVLNSVRFHIEHQQLSQRVRLDLPTLSDPFVRELLQESDLFARSFHVTGNGFGLLSPLEAFRVLSLIAEIASHLWVIYSLTHCTTHVCVLIFSSFPAAFPLLMAWLGPAVSFGSHGHATESDPWSFSNQEEAQASERQEKLRNLAYNDSFRPEVELFGLGPWILHSWSAARKVLLGAEQRNLATEYSVLANLHVSELFSALQHIPLIIMLQTSSASLGSVTLYRSSIQSVVFATRNLLSVVRMAFQGVFLMGAFYAAMNIKPRLQPKKEDIIAYKQIPGGAKIDVRGLSYTYPGSNEPALRDVNFTLQAGETLAIVGHNGSGKSTLANILLRIVDFSDGQLLVNDVDIRRYAPAEYHDHVTAVFQGFSKFSTTVQENVGLGYVPHVQSPEAVNHALELADADGVVNALPKGLQTKLESSVYDPAPFGGPNSAFSPSTGHHGLSGGEWQRVAVARAFMRARQPGVDLLLFDEPTSSLDAHAQNHVFNTIANVSKDPVSGARTKSVIFITHRLSTARRADKVAMMENGTISEFGSHEELLRKQGSYAALYDASV</sequence>
<keyword evidence="7" id="KW-1185">Reference proteome</keyword>
<dbReference type="GO" id="GO:0005524">
    <property type="term" value="F:ATP binding"/>
    <property type="evidence" value="ECO:0007669"/>
    <property type="project" value="UniProtKB-KW"/>
</dbReference>
<evidence type="ECO:0000256" key="2">
    <source>
        <dbReference type="ARBA" id="ARBA00022840"/>
    </source>
</evidence>
<dbReference type="InterPro" id="IPR039421">
    <property type="entry name" value="Type_1_exporter"/>
</dbReference>
<proteinExistence type="predicted"/>
<dbReference type="PANTHER" id="PTHR24221:SF646">
    <property type="entry name" value="HAEMOLYSIN SECRETION ATP-BINDING PROTEIN"/>
    <property type="match status" value="1"/>
</dbReference>
<feature type="region of interest" description="Disordered" evidence="3">
    <location>
        <begin position="25"/>
        <end position="49"/>
    </location>
</feature>
<feature type="chain" id="PRO_5034194763" description="ABC transporter domain-containing protein" evidence="4">
    <location>
        <begin position="20"/>
        <end position="733"/>
    </location>
</feature>
<evidence type="ECO:0000259" key="5">
    <source>
        <dbReference type="PROSITE" id="PS50893"/>
    </source>
</evidence>
<name>A0A8H7DU98_PLEOS</name>
<keyword evidence="4" id="KW-0732">Signal</keyword>
<dbReference type="SMART" id="SM00382">
    <property type="entry name" value="AAA"/>
    <property type="match status" value="1"/>
</dbReference>
<dbReference type="Pfam" id="PF00005">
    <property type="entry name" value="ABC_tran"/>
    <property type="match status" value="1"/>
</dbReference>
<dbReference type="OrthoDB" id="6500128at2759"/>
<protein>
    <recommendedName>
        <fullName evidence="5">ABC transporter domain-containing protein</fullName>
    </recommendedName>
</protein>
<feature type="signal peptide" evidence="4">
    <location>
        <begin position="1"/>
        <end position="19"/>
    </location>
</feature>
<feature type="compositionally biased region" description="Pro residues" evidence="3">
    <location>
        <begin position="26"/>
        <end position="44"/>
    </location>
</feature>
<keyword evidence="2" id="KW-0067">ATP-binding</keyword>
<gene>
    <name evidence="6" type="ORF">PC9H_005322</name>
</gene>
<dbReference type="EMBL" id="JACETU010000003">
    <property type="protein sequence ID" value="KAF7433372.1"/>
    <property type="molecule type" value="Genomic_DNA"/>
</dbReference>
<dbReference type="PROSITE" id="PS50893">
    <property type="entry name" value="ABC_TRANSPORTER_2"/>
    <property type="match status" value="1"/>
</dbReference>
<evidence type="ECO:0000256" key="1">
    <source>
        <dbReference type="ARBA" id="ARBA00022741"/>
    </source>
</evidence>
<dbReference type="CDD" id="cd03228">
    <property type="entry name" value="ABCC_MRP_Like"/>
    <property type="match status" value="1"/>
</dbReference>
<dbReference type="Proteomes" id="UP000623687">
    <property type="component" value="Unassembled WGS sequence"/>
</dbReference>
<dbReference type="PANTHER" id="PTHR24221">
    <property type="entry name" value="ATP-BINDING CASSETTE SUB-FAMILY B"/>
    <property type="match status" value="1"/>
</dbReference>
<dbReference type="RefSeq" id="XP_036633399.1">
    <property type="nucleotide sequence ID" value="XM_036774897.1"/>
</dbReference>
<evidence type="ECO:0000313" key="6">
    <source>
        <dbReference type="EMBL" id="KAF7433372.1"/>
    </source>
</evidence>
<dbReference type="AlphaFoldDB" id="A0A8H7DU98"/>
<dbReference type="InterPro" id="IPR017871">
    <property type="entry name" value="ABC_transporter-like_CS"/>
</dbReference>
<dbReference type="VEuPathDB" id="FungiDB:PC9H_005322"/>
<organism evidence="6 7">
    <name type="scientific">Pleurotus ostreatus</name>
    <name type="common">Oyster mushroom</name>
    <name type="synonym">White-rot fungus</name>
    <dbReference type="NCBI Taxonomy" id="5322"/>
    <lineage>
        <taxon>Eukaryota</taxon>
        <taxon>Fungi</taxon>
        <taxon>Dikarya</taxon>
        <taxon>Basidiomycota</taxon>
        <taxon>Agaricomycotina</taxon>
        <taxon>Agaricomycetes</taxon>
        <taxon>Agaricomycetidae</taxon>
        <taxon>Agaricales</taxon>
        <taxon>Pleurotineae</taxon>
        <taxon>Pleurotaceae</taxon>
        <taxon>Pleurotus</taxon>
    </lineage>
</organism>
<dbReference type="GO" id="GO:0034040">
    <property type="term" value="F:ATPase-coupled lipid transmembrane transporter activity"/>
    <property type="evidence" value="ECO:0007669"/>
    <property type="project" value="TreeGrafter"/>
</dbReference>
<keyword evidence="1" id="KW-0547">Nucleotide-binding</keyword>
<reference evidence="6" key="1">
    <citation type="submission" date="2019-07" db="EMBL/GenBank/DDBJ databases">
        <authorList>
            <person name="Palmer J.M."/>
        </authorList>
    </citation>
    <scope>NUCLEOTIDE SEQUENCE</scope>
    <source>
        <strain evidence="6">PC9</strain>
    </source>
</reference>
<dbReference type="Gene3D" id="3.40.50.300">
    <property type="entry name" value="P-loop containing nucleotide triphosphate hydrolases"/>
    <property type="match status" value="1"/>
</dbReference>
<dbReference type="InterPro" id="IPR003593">
    <property type="entry name" value="AAA+_ATPase"/>
</dbReference>
<dbReference type="InterPro" id="IPR003439">
    <property type="entry name" value="ABC_transporter-like_ATP-bd"/>
</dbReference>
<evidence type="ECO:0000256" key="3">
    <source>
        <dbReference type="SAM" id="MobiDB-lite"/>
    </source>
</evidence>
<evidence type="ECO:0000313" key="7">
    <source>
        <dbReference type="Proteomes" id="UP000623687"/>
    </source>
</evidence>